<keyword evidence="2" id="KW-0808">Transferase</keyword>
<comment type="caution">
    <text evidence="6">The sequence shown here is derived from an EMBL/GenBank/DDBJ whole genome shotgun (WGS) entry which is preliminary data.</text>
</comment>
<sequence>MVKISMEAIERLYDEVNNFLRNDNGSSFLKMAYEEVLFLVVFTGKKKYYSIPHTRKPNFNNKFFIRGVETVKRRQSSIFHEIGKRIMEESTRVNNTRTLKQVVEDVLKKTVKDIFQTDLNEIIKTAM</sequence>
<dbReference type="EC" id="2.7.7.7" evidence="1"/>
<name>A0A2N1MC72_9GLOM</name>
<evidence type="ECO:0000313" key="7">
    <source>
        <dbReference type="Proteomes" id="UP000233469"/>
    </source>
</evidence>
<dbReference type="GO" id="GO:0003887">
    <property type="term" value="F:DNA-directed DNA polymerase activity"/>
    <property type="evidence" value="ECO:0007669"/>
    <property type="project" value="UniProtKB-KW"/>
</dbReference>
<evidence type="ECO:0000256" key="2">
    <source>
        <dbReference type="ARBA" id="ARBA00022679"/>
    </source>
</evidence>
<dbReference type="VEuPathDB" id="FungiDB:FUN_009911"/>
<dbReference type="GO" id="GO:0000166">
    <property type="term" value="F:nucleotide binding"/>
    <property type="evidence" value="ECO:0007669"/>
    <property type="project" value="InterPro"/>
</dbReference>
<dbReference type="EMBL" id="LLXL01003152">
    <property type="protein sequence ID" value="PKK59230.1"/>
    <property type="molecule type" value="Genomic_DNA"/>
</dbReference>
<dbReference type="GO" id="GO:0003677">
    <property type="term" value="F:DNA binding"/>
    <property type="evidence" value="ECO:0007669"/>
    <property type="project" value="InterPro"/>
</dbReference>
<dbReference type="InterPro" id="IPR043502">
    <property type="entry name" value="DNA/RNA_pol_sf"/>
</dbReference>
<evidence type="ECO:0000256" key="3">
    <source>
        <dbReference type="ARBA" id="ARBA00022695"/>
    </source>
</evidence>
<dbReference type="Proteomes" id="UP000233469">
    <property type="component" value="Unassembled WGS sequence"/>
</dbReference>
<reference evidence="6 7" key="1">
    <citation type="submission" date="2016-04" db="EMBL/GenBank/DDBJ databases">
        <title>Genome analyses suggest a sexual origin of heterokaryosis in a supposedly ancient asexual fungus.</title>
        <authorList>
            <person name="Ropars J."/>
            <person name="Sedzielewska K."/>
            <person name="Noel J."/>
            <person name="Charron P."/>
            <person name="Farinelli L."/>
            <person name="Marton T."/>
            <person name="Kruger M."/>
            <person name="Pelin A."/>
            <person name="Brachmann A."/>
            <person name="Corradi N."/>
        </authorList>
    </citation>
    <scope>NUCLEOTIDE SEQUENCE [LARGE SCALE GENOMIC DNA]</scope>
    <source>
        <strain evidence="6 7">C2</strain>
    </source>
</reference>
<evidence type="ECO:0000256" key="4">
    <source>
        <dbReference type="ARBA" id="ARBA00022932"/>
    </source>
</evidence>
<dbReference type="Pfam" id="PF00136">
    <property type="entry name" value="DNA_pol_B"/>
    <property type="match status" value="1"/>
</dbReference>
<feature type="domain" description="DNA-directed DNA polymerase family B multifunctional" evidence="5">
    <location>
        <begin position="3"/>
        <end position="116"/>
    </location>
</feature>
<evidence type="ECO:0000313" key="6">
    <source>
        <dbReference type="EMBL" id="PKK59230.1"/>
    </source>
</evidence>
<dbReference type="InterPro" id="IPR042087">
    <property type="entry name" value="DNA_pol_B_thumb"/>
</dbReference>
<proteinExistence type="predicted"/>
<dbReference type="SUPFAM" id="SSF56672">
    <property type="entry name" value="DNA/RNA polymerases"/>
    <property type="match status" value="1"/>
</dbReference>
<evidence type="ECO:0000259" key="5">
    <source>
        <dbReference type="Pfam" id="PF00136"/>
    </source>
</evidence>
<reference evidence="6 7" key="2">
    <citation type="submission" date="2017-10" db="EMBL/GenBank/DDBJ databases">
        <title>Extensive intraspecific genome diversity in a model arbuscular mycorrhizal fungus.</title>
        <authorList>
            <person name="Chen E.C.H."/>
            <person name="Morin E."/>
            <person name="Baudet D."/>
            <person name="Noel J."/>
            <person name="Ndikumana S."/>
            <person name="Charron P."/>
            <person name="St-Onge C."/>
            <person name="Giorgi J."/>
            <person name="Grigoriev I.V."/>
            <person name="Roux C."/>
            <person name="Martin F.M."/>
            <person name="Corradi N."/>
        </authorList>
    </citation>
    <scope>NUCLEOTIDE SEQUENCE [LARGE SCALE GENOMIC DNA]</scope>
    <source>
        <strain evidence="6 7">C2</strain>
    </source>
</reference>
<keyword evidence="4" id="KW-0239">DNA-directed DNA polymerase</keyword>
<evidence type="ECO:0000256" key="1">
    <source>
        <dbReference type="ARBA" id="ARBA00012417"/>
    </source>
</evidence>
<gene>
    <name evidence="6" type="ORF">RhiirC2_795130</name>
</gene>
<dbReference type="Gene3D" id="1.10.132.60">
    <property type="entry name" value="DNA polymerase family B, C-terminal domain"/>
    <property type="match status" value="1"/>
</dbReference>
<organism evidence="6 7">
    <name type="scientific">Rhizophagus irregularis</name>
    <dbReference type="NCBI Taxonomy" id="588596"/>
    <lineage>
        <taxon>Eukaryota</taxon>
        <taxon>Fungi</taxon>
        <taxon>Fungi incertae sedis</taxon>
        <taxon>Mucoromycota</taxon>
        <taxon>Glomeromycotina</taxon>
        <taxon>Glomeromycetes</taxon>
        <taxon>Glomerales</taxon>
        <taxon>Glomeraceae</taxon>
        <taxon>Rhizophagus</taxon>
    </lineage>
</organism>
<keyword evidence="3" id="KW-0548">Nucleotidyltransferase</keyword>
<accession>A0A2N1MC72</accession>
<protein>
    <recommendedName>
        <fullName evidence="1">DNA-directed DNA polymerase</fullName>
        <ecNumber evidence="1">2.7.7.7</ecNumber>
    </recommendedName>
</protein>
<dbReference type="AlphaFoldDB" id="A0A2N1MC72"/>
<dbReference type="InterPro" id="IPR006134">
    <property type="entry name" value="DNA-dir_DNA_pol_B_multi_dom"/>
</dbReference>